<dbReference type="SMART" id="SM00884">
    <property type="entry name" value="Cullin_Nedd8"/>
    <property type="match status" value="1"/>
</dbReference>
<dbReference type="EMBL" id="JAUEPS010000121">
    <property type="protein sequence ID" value="KAK0436853.1"/>
    <property type="molecule type" value="Genomic_DNA"/>
</dbReference>
<dbReference type="InterPro" id="IPR036388">
    <property type="entry name" value="WH-like_DNA-bd_sf"/>
</dbReference>
<evidence type="ECO:0000259" key="6">
    <source>
        <dbReference type="PROSITE" id="PS50069"/>
    </source>
</evidence>
<proteinExistence type="inferred from homology"/>
<dbReference type="Pfam" id="PF10557">
    <property type="entry name" value="Cullin_Nedd8"/>
    <property type="match status" value="1"/>
</dbReference>
<evidence type="ECO:0000313" key="8">
    <source>
        <dbReference type="Proteomes" id="UP001175211"/>
    </source>
</evidence>
<dbReference type="Pfam" id="PF00888">
    <property type="entry name" value="Cullin"/>
    <property type="match status" value="1"/>
</dbReference>
<dbReference type="InterPro" id="IPR001373">
    <property type="entry name" value="Cullin_N"/>
</dbReference>
<evidence type="ECO:0000256" key="2">
    <source>
        <dbReference type="ARBA" id="ARBA00022499"/>
    </source>
</evidence>
<dbReference type="GO" id="GO:0031625">
    <property type="term" value="F:ubiquitin protein ligase binding"/>
    <property type="evidence" value="ECO:0007669"/>
    <property type="project" value="InterPro"/>
</dbReference>
<dbReference type="AlphaFoldDB" id="A0AA39J698"/>
<dbReference type="InterPro" id="IPR036317">
    <property type="entry name" value="Cullin_homology_sf"/>
</dbReference>
<dbReference type="InterPro" id="IPR016158">
    <property type="entry name" value="Cullin_homology"/>
</dbReference>
<feature type="domain" description="Cullin family profile" evidence="6">
    <location>
        <begin position="82"/>
        <end position="253"/>
    </location>
</feature>
<dbReference type="GO" id="GO:0006511">
    <property type="term" value="P:ubiquitin-dependent protein catabolic process"/>
    <property type="evidence" value="ECO:0007669"/>
    <property type="project" value="InterPro"/>
</dbReference>
<protein>
    <recommendedName>
        <fullName evidence="6">Cullin family profile domain-containing protein</fullName>
    </recommendedName>
</protein>
<sequence>RLRDKFERQVEKAGLDAVSTLVVNDAELDPKAYLDALLEVHTKYSAIVTQHLYGDVGFVGSLSKACIAFINQNSMTATMSSKSPDLLVRYADRSLRKDNSTEGADIEGALDRLMTVFNYLEDKDVFSHFYAARLSKRLIYGVSASDEREADMISRLGKACGAEYTSKLRQMLTDATKYYQMRHSGRKLTWLWNYSRNELRTNYLDQRYILMTSSYQMAILLLYNSHNLLSLSELITATSIPKEIITQVLAVLVNARILVDEESEQYGLNSSFKSKKIRVNVNQPIKAEGSGQTEVMRAVEEDRKYAIQATIVRIMKAQKSMTNQQLVQEVVEQVSQRFTPQIPIIRKAIDILLEKEYLTREGDALIRSVELFSPARPVHLFTFFLRCFKFNSGT</sequence>
<comment type="caution">
    <text evidence="7">The sequence shown here is derived from an EMBL/GenBank/DDBJ whole genome shotgun (WGS) entry which is preliminary data.</text>
</comment>
<dbReference type="InterPro" id="IPR016159">
    <property type="entry name" value="Cullin_repeat-like_dom_sf"/>
</dbReference>
<evidence type="ECO:0000256" key="3">
    <source>
        <dbReference type="ARBA" id="ARBA00022843"/>
    </source>
</evidence>
<evidence type="ECO:0000256" key="4">
    <source>
        <dbReference type="PROSITE-ProRule" id="PRU00330"/>
    </source>
</evidence>
<gene>
    <name evidence="7" type="ORF">EV420DRAFT_1672049</name>
</gene>
<name>A0AA39J698_ARMTA</name>
<dbReference type="GeneID" id="85362622"/>
<dbReference type="InterPro" id="IPR019559">
    <property type="entry name" value="Cullin_neddylation_domain"/>
</dbReference>
<keyword evidence="2" id="KW-1017">Isopeptide bond</keyword>
<keyword evidence="3" id="KW-0832">Ubl conjugation</keyword>
<evidence type="ECO:0000313" key="7">
    <source>
        <dbReference type="EMBL" id="KAK0436853.1"/>
    </source>
</evidence>
<evidence type="ECO:0000256" key="5">
    <source>
        <dbReference type="RuleBase" id="RU003829"/>
    </source>
</evidence>
<dbReference type="PANTHER" id="PTHR11932">
    <property type="entry name" value="CULLIN"/>
    <property type="match status" value="1"/>
</dbReference>
<feature type="non-terminal residue" evidence="7">
    <location>
        <position position="394"/>
    </location>
</feature>
<dbReference type="SMART" id="SM00182">
    <property type="entry name" value="CULLIN"/>
    <property type="match status" value="1"/>
</dbReference>
<dbReference type="SUPFAM" id="SSF46785">
    <property type="entry name" value="Winged helix' DNA-binding domain"/>
    <property type="match status" value="1"/>
</dbReference>
<dbReference type="SUPFAM" id="SSF75632">
    <property type="entry name" value="Cullin homology domain"/>
    <property type="match status" value="1"/>
</dbReference>
<reference evidence="7" key="1">
    <citation type="submission" date="2023-06" db="EMBL/GenBank/DDBJ databases">
        <authorList>
            <consortium name="Lawrence Berkeley National Laboratory"/>
            <person name="Ahrendt S."/>
            <person name="Sahu N."/>
            <person name="Indic B."/>
            <person name="Wong-Bajracharya J."/>
            <person name="Merenyi Z."/>
            <person name="Ke H.-M."/>
            <person name="Monk M."/>
            <person name="Kocsube S."/>
            <person name="Drula E."/>
            <person name="Lipzen A."/>
            <person name="Balint B."/>
            <person name="Henrissat B."/>
            <person name="Andreopoulos B."/>
            <person name="Martin F.M."/>
            <person name="Harder C.B."/>
            <person name="Rigling D."/>
            <person name="Ford K.L."/>
            <person name="Foster G.D."/>
            <person name="Pangilinan J."/>
            <person name="Papanicolaou A."/>
            <person name="Barry K."/>
            <person name="LaButti K."/>
            <person name="Viragh M."/>
            <person name="Koriabine M."/>
            <person name="Yan M."/>
            <person name="Riley R."/>
            <person name="Champramary S."/>
            <person name="Plett K.L."/>
            <person name="Tsai I.J."/>
            <person name="Slot J."/>
            <person name="Sipos G."/>
            <person name="Plett J."/>
            <person name="Nagy L.G."/>
            <person name="Grigoriev I.V."/>
        </authorList>
    </citation>
    <scope>NUCLEOTIDE SEQUENCE</scope>
    <source>
        <strain evidence="7">CCBAS 213</strain>
    </source>
</reference>
<dbReference type="InterPro" id="IPR045093">
    <property type="entry name" value="Cullin"/>
</dbReference>
<keyword evidence="8" id="KW-1185">Reference proteome</keyword>
<dbReference type="SUPFAM" id="SSF74788">
    <property type="entry name" value="Cullin repeat-like"/>
    <property type="match status" value="1"/>
</dbReference>
<organism evidence="7 8">
    <name type="scientific">Armillaria tabescens</name>
    <name type="common">Ringless honey mushroom</name>
    <name type="synonym">Agaricus tabescens</name>
    <dbReference type="NCBI Taxonomy" id="1929756"/>
    <lineage>
        <taxon>Eukaryota</taxon>
        <taxon>Fungi</taxon>
        <taxon>Dikarya</taxon>
        <taxon>Basidiomycota</taxon>
        <taxon>Agaricomycotina</taxon>
        <taxon>Agaricomycetes</taxon>
        <taxon>Agaricomycetidae</taxon>
        <taxon>Agaricales</taxon>
        <taxon>Marasmiineae</taxon>
        <taxon>Physalacriaceae</taxon>
        <taxon>Desarmillaria</taxon>
    </lineage>
</organism>
<dbReference type="InterPro" id="IPR036390">
    <property type="entry name" value="WH_DNA-bd_sf"/>
</dbReference>
<dbReference type="FunFam" id="1.10.10.10:FF:000014">
    <property type="entry name" value="Cullin 1"/>
    <property type="match status" value="1"/>
</dbReference>
<dbReference type="Gene3D" id="1.10.10.10">
    <property type="entry name" value="Winged helix-like DNA-binding domain superfamily/Winged helix DNA-binding domain"/>
    <property type="match status" value="2"/>
</dbReference>
<dbReference type="Proteomes" id="UP001175211">
    <property type="component" value="Unassembled WGS sequence"/>
</dbReference>
<accession>A0AA39J698</accession>
<evidence type="ECO:0000256" key="1">
    <source>
        <dbReference type="ARBA" id="ARBA00006019"/>
    </source>
</evidence>
<dbReference type="RefSeq" id="XP_060322413.1">
    <property type="nucleotide sequence ID" value="XM_060479074.1"/>
</dbReference>
<dbReference type="Gene3D" id="1.20.1310.10">
    <property type="entry name" value="Cullin Repeats"/>
    <property type="match status" value="2"/>
</dbReference>
<comment type="similarity">
    <text evidence="1 4 5">Belongs to the cullin family.</text>
</comment>
<dbReference type="PROSITE" id="PS50069">
    <property type="entry name" value="CULLIN_2"/>
    <property type="match status" value="1"/>
</dbReference>